<organism evidence="1 2">
    <name type="scientific">Serratia odorifera</name>
    <dbReference type="NCBI Taxonomy" id="618"/>
    <lineage>
        <taxon>Bacteria</taxon>
        <taxon>Pseudomonadati</taxon>
        <taxon>Pseudomonadota</taxon>
        <taxon>Gammaproteobacteria</taxon>
        <taxon>Enterobacterales</taxon>
        <taxon>Yersiniaceae</taxon>
        <taxon>Serratia</taxon>
    </lineage>
</organism>
<evidence type="ECO:0000313" key="2">
    <source>
        <dbReference type="Proteomes" id="UP000281391"/>
    </source>
</evidence>
<proteinExistence type="predicted"/>
<protein>
    <submittedName>
        <fullName evidence="1">Uncharacterized protein</fullName>
    </submittedName>
</protein>
<gene>
    <name evidence="1" type="ORF">NCTC11214_00082</name>
</gene>
<dbReference type="EMBL" id="LR134117">
    <property type="protein sequence ID" value="VDZ51200.1"/>
    <property type="molecule type" value="Genomic_DNA"/>
</dbReference>
<reference evidence="1 2" key="1">
    <citation type="submission" date="2018-12" db="EMBL/GenBank/DDBJ databases">
        <authorList>
            <consortium name="Pathogen Informatics"/>
        </authorList>
    </citation>
    <scope>NUCLEOTIDE SEQUENCE [LARGE SCALE GENOMIC DNA]</scope>
    <source>
        <strain evidence="1 2">NCTC11214</strain>
    </source>
</reference>
<name>A0A3S4HGT8_SEROD</name>
<dbReference type="RefSeq" id="WP_004966244.1">
    <property type="nucleotide sequence ID" value="NZ_LR134117.1"/>
</dbReference>
<accession>A0A3S4HGT8</accession>
<sequence length="75" mass="8737">MIENDTLPLPGEFTDWRGNRWVFDAETVCGLEQEEGAPFWYSYCYDRRNISTFERCAALLWVKVAPVSAEEQKAE</sequence>
<dbReference type="Proteomes" id="UP000281391">
    <property type="component" value="Chromosome"/>
</dbReference>
<evidence type="ECO:0000313" key="1">
    <source>
        <dbReference type="EMBL" id="VDZ51200.1"/>
    </source>
</evidence>
<dbReference type="KEGG" id="sof:NCTC11214_00082"/>
<dbReference type="AlphaFoldDB" id="A0A3S4HGT8"/>